<dbReference type="FunFam" id="1.10.640.10:FF:000001">
    <property type="entry name" value="Peroxidasin homolog"/>
    <property type="match status" value="1"/>
</dbReference>
<dbReference type="SUPFAM" id="SSF48726">
    <property type="entry name" value="Immunoglobulin"/>
    <property type="match status" value="4"/>
</dbReference>
<dbReference type="InterPro" id="IPR019791">
    <property type="entry name" value="Haem_peroxidase_animal"/>
</dbReference>
<dbReference type="FunFam" id="2.60.40.10:FF:000612">
    <property type="entry name" value="palladin isoform X1"/>
    <property type="match status" value="2"/>
</dbReference>
<comment type="subcellular location">
    <subcellularLocation>
        <location evidence="2">Secreted</location>
    </subcellularLocation>
</comment>
<dbReference type="PANTHER" id="PTHR11475:SF58">
    <property type="entry name" value="PEROXIDASIN"/>
    <property type="match status" value="1"/>
</dbReference>
<dbReference type="InterPro" id="IPR003598">
    <property type="entry name" value="Ig_sub2"/>
</dbReference>
<dbReference type="PROSITE" id="PS51450">
    <property type="entry name" value="LRR"/>
    <property type="match status" value="3"/>
</dbReference>
<evidence type="ECO:0000256" key="8">
    <source>
        <dbReference type="ARBA" id="ARBA00022729"/>
    </source>
</evidence>
<dbReference type="Pfam" id="PF13855">
    <property type="entry name" value="LRR_8"/>
    <property type="match status" value="2"/>
</dbReference>
<comment type="catalytic activity">
    <reaction evidence="18">
        <text>hypobromite + L-tyrosyl-[protein] + H(+) = 3-bromo-L-tyrosyl-[protein] + H2O</text>
        <dbReference type="Rhea" id="RHEA:69356"/>
        <dbReference type="Rhea" id="RHEA-COMP:10136"/>
        <dbReference type="Rhea" id="RHEA-COMP:17686"/>
        <dbReference type="ChEBI" id="CHEBI:15377"/>
        <dbReference type="ChEBI" id="CHEBI:15378"/>
        <dbReference type="ChEBI" id="CHEBI:29250"/>
        <dbReference type="ChEBI" id="CHEBI:46858"/>
        <dbReference type="ChEBI" id="CHEBI:183512"/>
    </reaction>
    <physiologicalReaction direction="left-to-right" evidence="18">
        <dbReference type="Rhea" id="RHEA:69357"/>
    </physiologicalReaction>
</comment>
<dbReference type="InterPro" id="IPR036179">
    <property type="entry name" value="Ig-like_dom_sf"/>
</dbReference>
<keyword evidence="6 20" id="KW-0349">Heme</keyword>
<keyword evidence="10" id="KW-0560">Oxidoreductase</keyword>
<keyword evidence="5" id="KW-0433">Leucine-rich repeat</keyword>
<dbReference type="OrthoDB" id="823504at2759"/>
<dbReference type="SMART" id="SM00365">
    <property type="entry name" value="LRR_SD22"/>
    <property type="match status" value="3"/>
</dbReference>
<reference evidence="23" key="1">
    <citation type="submission" date="2022-02" db="EMBL/GenBank/DDBJ databases">
        <authorList>
            <person name="King R."/>
        </authorList>
    </citation>
    <scope>NUCLEOTIDE SEQUENCE</scope>
</reference>
<feature type="binding site" description="axial binding residue" evidence="20">
    <location>
        <position position="1098"/>
    </location>
    <ligand>
        <name>heme b</name>
        <dbReference type="ChEBI" id="CHEBI:60344"/>
    </ligand>
    <ligandPart>
        <name>Fe</name>
        <dbReference type="ChEBI" id="CHEBI:18248"/>
    </ligandPart>
</feature>
<reference evidence="23" key="2">
    <citation type="submission" date="2022-10" db="EMBL/GenBank/DDBJ databases">
        <authorList>
            <consortium name="ENA_rothamsted_submissions"/>
            <consortium name="culmorum"/>
            <person name="King R."/>
        </authorList>
    </citation>
    <scope>NUCLEOTIDE SEQUENCE</scope>
</reference>
<dbReference type="Pfam" id="PF03098">
    <property type="entry name" value="An_peroxidase"/>
    <property type="match status" value="1"/>
</dbReference>
<dbReference type="EMBL" id="OU899035">
    <property type="protein sequence ID" value="CAH1725907.1"/>
    <property type="molecule type" value="Genomic_DNA"/>
</dbReference>
<dbReference type="SUPFAM" id="SSF48113">
    <property type="entry name" value="Heme-dependent peroxidases"/>
    <property type="match status" value="1"/>
</dbReference>
<evidence type="ECO:0000256" key="9">
    <source>
        <dbReference type="ARBA" id="ARBA00022737"/>
    </source>
</evidence>
<dbReference type="InterPro" id="IPR003599">
    <property type="entry name" value="Ig_sub"/>
</dbReference>
<dbReference type="InterPro" id="IPR007110">
    <property type="entry name" value="Ig-like_dom"/>
</dbReference>
<comment type="catalytic activity">
    <reaction evidence="15">
        <text>L-lysyl-[collagen] + L-methionyl-[collagen] + H2O2 = [collagen]-L-lysyl-N-S-L-methionyl-[collagen] + 2 H2O + H(+)</text>
        <dbReference type="Rhea" id="RHEA:66020"/>
        <dbReference type="Rhea" id="RHEA-COMP:12751"/>
        <dbReference type="Rhea" id="RHEA-COMP:16949"/>
        <dbReference type="Rhea" id="RHEA-COMP:16951"/>
        <dbReference type="ChEBI" id="CHEBI:15377"/>
        <dbReference type="ChEBI" id="CHEBI:15378"/>
        <dbReference type="ChEBI" id="CHEBI:16044"/>
        <dbReference type="ChEBI" id="CHEBI:16240"/>
        <dbReference type="ChEBI" id="CHEBI:29969"/>
        <dbReference type="ChEBI" id="CHEBI:166867"/>
    </reaction>
    <physiologicalReaction direction="left-to-right" evidence="15">
        <dbReference type="Rhea" id="RHEA:66021"/>
    </physiologicalReaction>
</comment>
<keyword evidence="13" id="KW-0325">Glycoprotein</keyword>
<dbReference type="Pfam" id="PF07679">
    <property type="entry name" value="I-set"/>
    <property type="match status" value="4"/>
</dbReference>
<feature type="domain" description="Ig-like" evidence="22">
    <location>
        <begin position="365"/>
        <end position="450"/>
    </location>
</feature>
<dbReference type="PROSITE" id="PS50835">
    <property type="entry name" value="IG_LIKE"/>
    <property type="match status" value="4"/>
</dbReference>
<evidence type="ECO:0000256" key="12">
    <source>
        <dbReference type="ARBA" id="ARBA00023157"/>
    </source>
</evidence>
<evidence type="ECO:0000256" key="15">
    <source>
        <dbReference type="ARBA" id="ARBA00047610"/>
    </source>
</evidence>
<keyword evidence="24" id="KW-1185">Reference proteome</keyword>
<dbReference type="SMART" id="SM00408">
    <property type="entry name" value="IGc2"/>
    <property type="match status" value="4"/>
</dbReference>
<evidence type="ECO:0000256" key="7">
    <source>
        <dbReference type="ARBA" id="ARBA00022723"/>
    </source>
</evidence>
<comment type="catalytic activity">
    <reaction evidence="16">
        <text>L-lysyl-[collagen] + L-methionyl-[collagen] + hypobromite = [collagen]-L-lysyl-N-S-L-methionyl-[collagen] + bromide + H2O + H(+)</text>
        <dbReference type="Rhea" id="RHEA:66024"/>
        <dbReference type="Rhea" id="RHEA-COMP:12751"/>
        <dbReference type="Rhea" id="RHEA-COMP:16949"/>
        <dbReference type="Rhea" id="RHEA-COMP:16951"/>
        <dbReference type="ChEBI" id="CHEBI:15377"/>
        <dbReference type="ChEBI" id="CHEBI:15378"/>
        <dbReference type="ChEBI" id="CHEBI:15858"/>
        <dbReference type="ChEBI" id="CHEBI:16044"/>
        <dbReference type="ChEBI" id="CHEBI:29250"/>
        <dbReference type="ChEBI" id="CHEBI:29969"/>
        <dbReference type="ChEBI" id="CHEBI:166867"/>
    </reaction>
    <physiologicalReaction direction="left-to-right" evidence="16">
        <dbReference type="Rhea" id="RHEA:66025"/>
    </physiologicalReaction>
</comment>
<evidence type="ECO:0000313" key="24">
    <source>
        <dbReference type="Proteomes" id="UP001154329"/>
    </source>
</evidence>
<dbReference type="PROSITE" id="PS50292">
    <property type="entry name" value="PEROXIDASE_3"/>
    <property type="match status" value="1"/>
</dbReference>
<name>A0A9P0NKA8_APHGO</name>
<evidence type="ECO:0000256" key="3">
    <source>
        <dbReference type="ARBA" id="ARBA00022525"/>
    </source>
</evidence>
<feature type="coiled-coil region" evidence="21">
    <location>
        <begin position="1373"/>
        <end position="1400"/>
    </location>
</feature>
<evidence type="ECO:0000256" key="2">
    <source>
        <dbReference type="ARBA" id="ARBA00004613"/>
    </source>
</evidence>
<evidence type="ECO:0000256" key="5">
    <source>
        <dbReference type="ARBA" id="ARBA00022614"/>
    </source>
</evidence>
<dbReference type="CDD" id="cd09826">
    <property type="entry name" value="peroxidasin_like"/>
    <property type="match status" value="1"/>
</dbReference>
<evidence type="ECO:0000256" key="4">
    <source>
        <dbReference type="ARBA" id="ARBA00022559"/>
    </source>
</evidence>
<evidence type="ECO:0000259" key="22">
    <source>
        <dbReference type="PROSITE" id="PS50835"/>
    </source>
</evidence>
<evidence type="ECO:0000256" key="1">
    <source>
        <dbReference type="ARBA" id="ARBA00001970"/>
    </source>
</evidence>
<dbReference type="GO" id="GO:0046872">
    <property type="term" value="F:metal ion binding"/>
    <property type="evidence" value="ECO:0007669"/>
    <property type="project" value="UniProtKB-KW"/>
</dbReference>
<keyword evidence="4" id="KW-0575">Peroxidase</keyword>
<accession>A0A9P0NKA8</accession>
<dbReference type="Gene3D" id="3.80.10.10">
    <property type="entry name" value="Ribonuclease Inhibitor"/>
    <property type="match status" value="1"/>
</dbReference>
<evidence type="ECO:0000256" key="13">
    <source>
        <dbReference type="ARBA" id="ARBA00023180"/>
    </source>
</evidence>
<protein>
    <recommendedName>
        <fullName evidence="22">Ig-like domain-containing protein</fullName>
    </recommendedName>
</protein>
<evidence type="ECO:0000256" key="6">
    <source>
        <dbReference type="ARBA" id="ARBA00022617"/>
    </source>
</evidence>
<dbReference type="GO" id="GO:0004601">
    <property type="term" value="F:peroxidase activity"/>
    <property type="evidence" value="ECO:0007669"/>
    <property type="project" value="UniProtKB-KW"/>
</dbReference>
<dbReference type="InterPro" id="IPR013783">
    <property type="entry name" value="Ig-like_fold"/>
</dbReference>
<evidence type="ECO:0000313" key="23">
    <source>
        <dbReference type="EMBL" id="CAH1725907.1"/>
    </source>
</evidence>
<dbReference type="PRINTS" id="PR00457">
    <property type="entry name" value="ANPEROXIDASE"/>
</dbReference>
<evidence type="ECO:0000256" key="11">
    <source>
        <dbReference type="ARBA" id="ARBA00023004"/>
    </source>
</evidence>
<keyword evidence="9" id="KW-0677">Repeat</keyword>
<keyword evidence="21" id="KW-0175">Coiled coil</keyword>
<evidence type="ECO:0000256" key="17">
    <source>
        <dbReference type="ARBA" id="ARBA00048887"/>
    </source>
</evidence>
<dbReference type="Gene3D" id="1.10.640.10">
    <property type="entry name" value="Haem peroxidase domain superfamily, animal type"/>
    <property type="match status" value="1"/>
</dbReference>
<dbReference type="CDD" id="cd00096">
    <property type="entry name" value="Ig"/>
    <property type="match status" value="1"/>
</dbReference>
<evidence type="ECO:0000256" key="20">
    <source>
        <dbReference type="PIRSR" id="PIRSR619791-2"/>
    </source>
</evidence>
<comment type="catalytic activity">
    <reaction evidence="17">
        <text>L-tyrosyl-[protein] + bromide + H2O2 + H(+) = 3-bromo-L-tyrosyl-[protein] + 2 H2O</text>
        <dbReference type="Rhea" id="RHEA:69360"/>
        <dbReference type="Rhea" id="RHEA-COMP:10136"/>
        <dbReference type="Rhea" id="RHEA-COMP:17686"/>
        <dbReference type="ChEBI" id="CHEBI:15377"/>
        <dbReference type="ChEBI" id="CHEBI:15378"/>
        <dbReference type="ChEBI" id="CHEBI:15858"/>
        <dbReference type="ChEBI" id="CHEBI:16240"/>
        <dbReference type="ChEBI" id="CHEBI:46858"/>
        <dbReference type="ChEBI" id="CHEBI:183512"/>
    </reaction>
    <physiologicalReaction direction="left-to-right" evidence="17">
        <dbReference type="Rhea" id="RHEA:69361"/>
    </physiologicalReaction>
</comment>
<organism evidence="23 24">
    <name type="scientific">Aphis gossypii</name>
    <name type="common">Cotton aphid</name>
    <dbReference type="NCBI Taxonomy" id="80765"/>
    <lineage>
        <taxon>Eukaryota</taxon>
        <taxon>Metazoa</taxon>
        <taxon>Ecdysozoa</taxon>
        <taxon>Arthropoda</taxon>
        <taxon>Hexapoda</taxon>
        <taxon>Insecta</taxon>
        <taxon>Pterygota</taxon>
        <taxon>Neoptera</taxon>
        <taxon>Paraneoptera</taxon>
        <taxon>Hemiptera</taxon>
        <taxon>Sternorrhyncha</taxon>
        <taxon>Aphidomorpha</taxon>
        <taxon>Aphidoidea</taxon>
        <taxon>Aphididae</taxon>
        <taxon>Aphidini</taxon>
        <taxon>Aphis</taxon>
        <taxon>Aphis</taxon>
    </lineage>
</organism>
<feature type="domain" description="Ig-like" evidence="22">
    <location>
        <begin position="268"/>
        <end position="347"/>
    </location>
</feature>
<comment type="similarity">
    <text evidence="19">Belongs to the peroxidase family. XPO subfamily.</text>
</comment>
<gene>
    <name evidence="23" type="ORF">APHIGO_LOCUS6904</name>
</gene>
<dbReference type="InterPro" id="IPR001611">
    <property type="entry name" value="Leu-rich_rpt"/>
</dbReference>
<dbReference type="InterPro" id="IPR037120">
    <property type="entry name" value="Haem_peroxidase_sf_animal"/>
</dbReference>
<dbReference type="SUPFAM" id="SSF52058">
    <property type="entry name" value="L domain-like"/>
    <property type="match status" value="1"/>
</dbReference>
<keyword evidence="7 20" id="KW-0479">Metal-binding</keyword>
<dbReference type="GO" id="GO:0020037">
    <property type="term" value="F:heme binding"/>
    <property type="evidence" value="ECO:0007669"/>
    <property type="project" value="InterPro"/>
</dbReference>
<dbReference type="InterPro" id="IPR034824">
    <property type="entry name" value="Peroxidasin_peroxidase"/>
</dbReference>
<evidence type="ECO:0000256" key="19">
    <source>
        <dbReference type="ARBA" id="ARBA00061342"/>
    </source>
</evidence>
<keyword evidence="11 20" id="KW-0408">Iron</keyword>
<evidence type="ECO:0000256" key="21">
    <source>
        <dbReference type="SAM" id="Coils"/>
    </source>
</evidence>
<dbReference type="GO" id="GO:0005615">
    <property type="term" value="C:extracellular space"/>
    <property type="evidence" value="ECO:0007669"/>
    <property type="project" value="TreeGrafter"/>
</dbReference>
<dbReference type="PANTHER" id="PTHR11475">
    <property type="entry name" value="OXIDASE/PEROXIDASE"/>
    <property type="match status" value="1"/>
</dbReference>
<evidence type="ECO:0000256" key="10">
    <source>
        <dbReference type="ARBA" id="ARBA00023002"/>
    </source>
</evidence>
<dbReference type="SMART" id="SM00369">
    <property type="entry name" value="LRR_TYP"/>
    <property type="match status" value="4"/>
</dbReference>
<evidence type="ECO:0000256" key="18">
    <source>
        <dbReference type="ARBA" id="ARBA00049501"/>
    </source>
</evidence>
<dbReference type="GO" id="GO:0006979">
    <property type="term" value="P:response to oxidative stress"/>
    <property type="evidence" value="ECO:0007669"/>
    <property type="project" value="InterPro"/>
</dbReference>
<sequence length="1441" mass="162559">MRSVCTMTRPEYYVVSWRRVNAATAVFRKTMVGPLLLLVLLAFFLPSFPSAAAECPAKCMCFKTTVRCMYLNLDRIPDRISPTTTVLDLRFSRIKDIEPKTLAHLTELDTLLLNNNNINDLKNGAFANLSKLRLLYLYKNKIENIESRVFNNLTNLEQLYLHFNKIHKLNVEMFQGLTKLERLFLHNNRIRKIPPGTFDSLTSLARLRLDSNLLTCDCDILWLVNVLKKSYNSGEESGQFAATCQFPIEMSGKSLMNMTENDFHCNELRFKEEPNDVTVSFGGSAFFTCKVEGSQNVKTIWTRDNNEIDMSDSRYSMTNDGLMIKSASLKDVGTYECMVKKENVELKSRPAKIILESNAPAGSPPEIIVEPGHTTVSVDDQLRLACEAIGVPEPSVTWAKDDINLEFDQRVRVLQNNTLIISKVERTDVGHYKCIASNYLGRVSSEAMVNVNAPPVIVSASRDITVKTGATVELQCLVEGYPKPVVTWFKDGRSATPGPRTSFHNERTTLRIEHVKDGDKGMFTCLAQNLVGSAESNIEIKVRGYGPRRPKLLIKPFDMEAPQRTSIEVPCKADGDPTPNITWTKDGVDLVQDQNHKINSIGSLRLFNISFANSGVYECTAKNIHGQESARGTVAVLGDVLEQSPGDRFVNLAFHEASLEVDRAVNATINSLFGSDDKIMNPEKLMRMSRFPDVVARDVAKSADIFERTLANVRKHVQAGLKVNLTENFSYRDLLSVEQLDLIANLSGCLKYQTKPNCSDMCFHTKYRTIDGTCNNLQNPLWGSSHTQFRRILKPIYENGFNTPIGWTKGMKYYGFEKPGARLVSTSIIRTNEITSDEEITHMVMQWGQFLDHDLDHAIPSTTKESWEGLDCKKTCAYSFPCFPMDVPPNDDRIKNRRCMDFIRSSSICGTDTTSVFFDKLQPREQINQLTAFIDGSQIYGFTNDRSFILREVQTGFGLMRGGISSNFGKEMLPIAGADEVDCRRDLTESDTGCYLAGDIRANEQVGLLAMHTIWIREHNRIARELRTINPHWEGDVLFHEARKIVGAELQHITFKHWLPYVLGPKGMDMLGQYQGYDPTLNPSISNVFATAALRFGHSIINPVLTRLDDNFTTIPQGDLSLGKAFFTPWRLSDEGGTDPLMRGFFAVPAKRKMPKQNLNDQLTDHLFTSAHAVSLDLAAMNIQRSRDHGIPGYTEWRTVCNMSKAESFDDLKNEISDDEVRNKLKELYGHPGNIDVWVGGILEDQVAGGKVGPLFQCLLIEQFKNLRNGDRFWYENPSTFSPAKLTQIKQASLARVLCDNGDNITLMSRDVFKLPELQSPKLLPCKSIPSIDLRLWFECNGDCPGENASKEMEELRSKDALAKVMNVTEGKLEGLRSVVDGLKLDIKRLRREIRHLTKASNRGCYDDTVKRRRREGRTWVSKKCTKCECRNSQILCKSLC</sequence>
<keyword evidence="3" id="KW-0964">Secreted</keyword>
<feature type="domain" description="Ig-like" evidence="22">
    <location>
        <begin position="454"/>
        <end position="543"/>
    </location>
</feature>
<keyword evidence="8" id="KW-0732">Signal</keyword>
<dbReference type="Gene3D" id="2.60.40.10">
    <property type="entry name" value="Immunoglobulins"/>
    <property type="match status" value="4"/>
</dbReference>
<dbReference type="SMART" id="SM00409">
    <property type="entry name" value="IG"/>
    <property type="match status" value="4"/>
</dbReference>
<comment type="cofactor">
    <cofactor evidence="1">
        <name>heme b</name>
        <dbReference type="ChEBI" id="CHEBI:60344"/>
    </cofactor>
</comment>
<evidence type="ECO:0000256" key="16">
    <source>
        <dbReference type="ARBA" id="ARBA00048396"/>
    </source>
</evidence>
<feature type="domain" description="Ig-like" evidence="22">
    <location>
        <begin position="550"/>
        <end position="635"/>
    </location>
</feature>
<dbReference type="InterPro" id="IPR032675">
    <property type="entry name" value="LRR_dom_sf"/>
</dbReference>
<dbReference type="InterPro" id="IPR010255">
    <property type="entry name" value="Haem_peroxidase_sf"/>
</dbReference>
<proteinExistence type="inferred from homology"/>
<dbReference type="InterPro" id="IPR003591">
    <property type="entry name" value="Leu-rich_rpt_typical-subtyp"/>
</dbReference>
<keyword evidence="12" id="KW-1015">Disulfide bond</keyword>
<dbReference type="InterPro" id="IPR013098">
    <property type="entry name" value="Ig_I-set"/>
</dbReference>
<evidence type="ECO:0000256" key="14">
    <source>
        <dbReference type="ARBA" id="ARBA00047544"/>
    </source>
</evidence>
<comment type="catalytic activity">
    <reaction evidence="14">
        <text>bromide + H2O2 = hypobromite + H2O</text>
        <dbReference type="Rhea" id="RHEA:66016"/>
        <dbReference type="ChEBI" id="CHEBI:15377"/>
        <dbReference type="ChEBI" id="CHEBI:15858"/>
        <dbReference type="ChEBI" id="CHEBI:16240"/>
        <dbReference type="ChEBI" id="CHEBI:29250"/>
    </reaction>
    <physiologicalReaction direction="left-to-right" evidence="14">
        <dbReference type="Rhea" id="RHEA:66017"/>
    </physiologicalReaction>
</comment>
<dbReference type="Proteomes" id="UP001154329">
    <property type="component" value="Chromosome 2"/>
</dbReference>